<name>A0A0H3J4X5_CLOPA</name>
<dbReference type="RefSeq" id="WP_003443205.1">
    <property type="nucleotide sequence ID" value="NZ_ANZB01000003.1"/>
</dbReference>
<dbReference type="EMBL" id="CP009268">
    <property type="protein sequence ID" value="AJA52959.1"/>
    <property type="molecule type" value="Genomic_DNA"/>
</dbReference>
<feature type="region of interest" description="Disordered" evidence="1">
    <location>
        <begin position="1"/>
        <end position="25"/>
    </location>
</feature>
<gene>
    <name evidence="2" type="ORF">CLPA_c29050</name>
    <name evidence="3" type="ORF">CP6013_00280</name>
</gene>
<reference evidence="3" key="2">
    <citation type="submission" date="2015-10" db="EMBL/GenBank/DDBJ databases">
        <title>Improved Draft Genome Sequence of Clostridium pasteurianum Strain ATCC 6013 (DSM 525) Using a Hybrid Next-Generation Sequencing Approach.</title>
        <authorList>
            <person name="Pyne M.E."/>
            <person name="Utturkar S.M."/>
            <person name="Brown S.D."/>
            <person name="Moo-Young M."/>
            <person name="Chung D.A."/>
            <person name="Chou P.C."/>
        </authorList>
    </citation>
    <scope>NUCLEOTIDE SEQUENCE</scope>
    <source>
        <strain evidence="3">ATCC 6013</strain>
    </source>
</reference>
<evidence type="ECO:0000313" key="4">
    <source>
        <dbReference type="Proteomes" id="UP000028042"/>
    </source>
</evidence>
<evidence type="ECO:0000256" key="1">
    <source>
        <dbReference type="SAM" id="MobiDB-lite"/>
    </source>
</evidence>
<evidence type="ECO:0000313" key="3">
    <source>
        <dbReference type="EMBL" id="KRU11033.1"/>
    </source>
</evidence>
<dbReference type="AlphaFoldDB" id="A0A0H3J4X5"/>
<sequence>MSSRKSDHHSEKSSKQANSNLDANEVQDMIKNVDMREVQQALKNVDMNEIQNALKNVDFRQLAFIINLINSLSKNKK</sequence>
<organism evidence="2 5">
    <name type="scientific">Clostridium pasteurianum DSM 525 = ATCC 6013</name>
    <dbReference type="NCBI Taxonomy" id="1262449"/>
    <lineage>
        <taxon>Bacteria</taxon>
        <taxon>Bacillati</taxon>
        <taxon>Bacillota</taxon>
        <taxon>Clostridia</taxon>
        <taxon>Eubacteriales</taxon>
        <taxon>Clostridiaceae</taxon>
        <taxon>Clostridium</taxon>
    </lineage>
</organism>
<evidence type="ECO:0000313" key="5">
    <source>
        <dbReference type="Proteomes" id="UP000030905"/>
    </source>
</evidence>
<dbReference type="KEGG" id="cpat:CLPA_c29050"/>
<dbReference type="EMBL" id="JPGY02000001">
    <property type="protein sequence ID" value="KRU11033.1"/>
    <property type="molecule type" value="Genomic_DNA"/>
</dbReference>
<dbReference type="Proteomes" id="UP000028042">
    <property type="component" value="Unassembled WGS sequence"/>
</dbReference>
<dbReference type="Proteomes" id="UP000030905">
    <property type="component" value="Chromosome"/>
</dbReference>
<reference evidence="3 4" key="3">
    <citation type="journal article" name="Genome Announc.">
        <title>Improved Draft Genome Sequence of Clostridium pasteurianum Strain ATCC 6013 (DSM 525) Using a Hybrid Next-Generation Sequencing Approach.</title>
        <authorList>
            <person name="Pyne M.E."/>
            <person name="Utturkar S."/>
            <person name="Brown S.D."/>
            <person name="Moo-Young M."/>
            <person name="Chung D.A."/>
            <person name="Chou C.P."/>
        </authorList>
    </citation>
    <scope>NUCLEOTIDE SEQUENCE [LARGE SCALE GENOMIC DNA]</scope>
    <source>
        <strain evidence="3 4">ATCC 6013</strain>
    </source>
</reference>
<proteinExistence type="predicted"/>
<feature type="compositionally biased region" description="Basic and acidic residues" evidence="1">
    <location>
        <begin position="1"/>
        <end position="14"/>
    </location>
</feature>
<dbReference type="GeneID" id="93075027"/>
<evidence type="ECO:0000313" key="2">
    <source>
        <dbReference type="EMBL" id="AJA52959.1"/>
    </source>
</evidence>
<reference evidence="2 5" key="1">
    <citation type="journal article" date="2015" name="Genome Announc.">
        <title>Complete Genome Sequence of the Nitrogen-Fixing and Solvent-Producing Clostridium pasteurianum DSM 525.</title>
        <authorList>
            <person name="Poehlein A."/>
            <person name="Grosse-Honebrink A."/>
            <person name="Zhang Y."/>
            <person name="Minton N.P."/>
            <person name="Daniel R."/>
        </authorList>
    </citation>
    <scope>NUCLEOTIDE SEQUENCE [LARGE SCALE GENOMIC DNA]</scope>
    <source>
        <strain evidence="2">DSM 525</strain>
        <strain evidence="5">DSM 525 / ATCC 6013</strain>
    </source>
</reference>
<protein>
    <submittedName>
        <fullName evidence="2">Uncharacterized protein</fullName>
    </submittedName>
</protein>
<accession>A0A0H3J4X5</accession>
<dbReference type="PATRIC" id="fig|1262449.3.peg.1352"/>
<dbReference type="KEGG" id="cpae:CPAST_c29050"/>
<keyword evidence="5" id="KW-1185">Reference proteome</keyword>